<sequence length="457" mass="50806">APGYHSNKGSTVPVNGEENGNEKLSLFTLADSSVNEIKPINKKGNTYIYSVNKASKDNEKHVWVPAAKVTFELNDTKAEDSKKAKGAIFSDSSTKAKESLAIRGYALNFAKTVAGGSTEVPANPIAPGYKFLGWFCKNAQHSEQKFTEKMIIKSDTTVYAKWEKDSSSYAVRYHNCAQDDATYIVSETSPKRTSKVLSFYEVVKNNAKFARKGMVFKGWTTDKNGKGKTVKAGSNISISQSENLIDLYANWEEKEFTVKFSANGGTFSNNSIFKTNTKVFEIKKDKRGGDVAVVKKTATFSENRTLINLIKSLDDNVNIDTPGISGKADSDSDTTYTNLATRKYYTLKNKDESYSIFGITIGSYYYWFKDKNGTEKASIDNNLRVNDDLTFYLKWEINPNVKQIQQEDINLPADLLTGENTATTAYKVTPGQTIDFTGTITASVVKDQMKTIEKKFN</sequence>
<feature type="non-terminal residue" evidence="2">
    <location>
        <position position="1"/>
    </location>
</feature>
<dbReference type="NCBIfam" id="TIGR02543">
    <property type="entry name" value="List_Bact_rpt"/>
    <property type="match status" value="2"/>
</dbReference>
<dbReference type="InterPro" id="IPR042229">
    <property type="entry name" value="Listeria/Bacterioides_rpt_sf"/>
</dbReference>
<gene>
    <name evidence="2" type="ORF">CG405_01405</name>
</gene>
<dbReference type="Gene3D" id="2.60.40.4270">
    <property type="entry name" value="Listeria-Bacteroides repeat domain"/>
    <property type="match status" value="2"/>
</dbReference>
<evidence type="ECO:0000313" key="2">
    <source>
        <dbReference type="EMBL" id="RFT30580.1"/>
    </source>
</evidence>
<protein>
    <submittedName>
        <fullName evidence="2">Cell wall-binding protein</fullName>
    </submittedName>
</protein>
<comment type="subcellular location">
    <subcellularLocation>
        <location evidence="1">Cell envelope</location>
    </subcellularLocation>
</comment>
<accession>A0A3E2CFQ3</accession>
<reference evidence="2 3" key="1">
    <citation type="submission" date="2017-07" db="EMBL/GenBank/DDBJ databases">
        <title>A comparative genomics approach to explaining the enigmatic role of Gardnerella vaginalis in the vaginal microbiome.</title>
        <authorList>
            <person name="Vancuren S.J."/>
            <person name="Hill J.E."/>
        </authorList>
    </citation>
    <scope>NUCLEOTIDE SEQUENCE [LARGE SCALE GENOMIC DNA]</scope>
    <source>
        <strain evidence="2 3">WP023</strain>
    </source>
</reference>
<dbReference type="InterPro" id="IPR013378">
    <property type="entry name" value="InlB-like_B-rpt"/>
</dbReference>
<dbReference type="Proteomes" id="UP000258379">
    <property type="component" value="Unassembled WGS sequence"/>
</dbReference>
<name>A0A3E2CFQ3_GARVA</name>
<evidence type="ECO:0000313" key="3">
    <source>
        <dbReference type="Proteomes" id="UP000258379"/>
    </source>
</evidence>
<organism evidence="2 3">
    <name type="scientific">Gardnerella vaginalis</name>
    <dbReference type="NCBI Taxonomy" id="2702"/>
    <lineage>
        <taxon>Bacteria</taxon>
        <taxon>Bacillati</taxon>
        <taxon>Actinomycetota</taxon>
        <taxon>Actinomycetes</taxon>
        <taxon>Bifidobacteriales</taxon>
        <taxon>Bifidobacteriaceae</taxon>
        <taxon>Gardnerella</taxon>
    </lineage>
</organism>
<dbReference type="GO" id="GO:0030313">
    <property type="term" value="C:cell envelope"/>
    <property type="evidence" value="ECO:0007669"/>
    <property type="project" value="UniProtKB-SubCell"/>
</dbReference>
<dbReference type="AlphaFoldDB" id="A0A3E2CFQ3"/>
<dbReference type="Pfam" id="PF09479">
    <property type="entry name" value="Flg_new"/>
    <property type="match status" value="2"/>
</dbReference>
<evidence type="ECO:0000256" key="1">
    <source>
        <dbReference type="ARBA" id="ARBA00004196"/>
    </source>
</evidence>
<proteinExistence type="predicted"/>
<feature type="non-terminal residue" evidence="2">
    <location>
        <position position="457"/>
    </location>
</feature>
<comment type="caution">
    <text evidence="2">The sequence shown here is derived from an EMBL/GenBank/DDBJ whole genome shotgun (WGS) entry which is preliminary data.</text>
</comment>
<dbReference type="EMBL" id="NNRU01000001">
    <property type="protein sequence ID" value="RFT30580.1"/>
    <property type="molecule type" value="Genomic_DNA"/>
</dbReference>